<organism evidence="3 5">
    <name type="scientific">Shewanella fidelis</name>
    <dbReference type="NCBI Taxonomy" id="173509"/>
    <lineage>
        <taxon>Bacteria</taxon>
        <taxon>Pseudomonadati</taxon>
        <taxon>Pseudomonadota</taxon>
        <taxon>Gammaproteobacteria</taxon>
        <taxon>Alteromonadales</taxon>
        <taxon>Shewanellaceae</taxon>
        <taxon>Shewanella</taxon>
    </lineage>
</organism>
<dbReference type="EMBL" id="JAPMLD010000002">
    <property type="protein sequence ID" value="MDW4823857.1"/>
    <property type="molecule type" value="Genomic_DNA"/>
</dbReference>
<proteinExistence type="inferred from homology"/>
<keyword evidence="2" id="KW-0812">Transmembrane</keyword>
<dbReference type="PANTHER" id="PTHR30203:SF25">
    <property type="entry name" value="OUTER MEMBRANE PROTEIN-RELATED"/>
    <property type="match status" value="1"/>
</dbReference>
<name>A0AAW8NKI6_9GAMM</name>
<reference evidence="3" key="2">
    <citation type="submission" date="2022-11" db="EMBL/GenBank/DDBJ databases">
        <title>Prophages regulate Shewanella fidelis motility and biofilm formation: implications for gut colonization dynamics in Ciona robusta.</title>
        <authorList>
            <person name="Natarajan O."/>
            <person name="Gibboney S.L."/>
            <person name="Young M.N."/>
            <person name="Lim S.J."/>
            <person name="Pluta N."/>
            <person name="Atkinson C.G.F."/>
            <person name="Leigh B.A."/>
            <person name="Liberti A."/>
            <person name="Kees E."/>
            <person name="Breitbart M."/>
            <person name="Gralnick J."/>
            <person name="Dishaw L.J."/>
        </authorList>
    </citation>
    <scope>NUCLEOTIDE SEQUENCE</scope>
    <source>
        <strain evidence="3">3313</strain>
    </source>
</reference>
<keyword evidence="2" id="KW-0564">Palmitate</keyword>
<dbReference type="RefSeq" id="WP_310654583.1">
    <property type="nucleotide sequence ID" value="NZ_JAPMLA010000001.1"/>
</dbReference>
<dbReference type="Proteomes" id="UP001271263">
    <property type="component" value="Unassembled WGS sequence"/>
</dbReference>
<gene>
    <name evidence="3" type="ORF">OS133_08435</name>
    <name evidence="4" type="ORF">OS134_07280</name>
</gene>
<evidence type="ECO:0000313" key="3">
    <source>
        <dbReference type="EMBL" id="MDR8523708.1"/>
    </source>
</evidence>
<comment type="caution">
    <text evidence="3">The sequence shown here is derived from an EMBL/GenBank/DDBJ whole genome shotgun (WGS) entry which is preliminary data.</text>
</comment>
<evidence type="ECO:0000256" key="1">
    <source>
        <dbReference type="ARBA" id="ARBA00007613"/>
    </source>
</evidence>
<dbReference type="NCBIfam" id="TIGR01845">
    <property type="entry name" value="outer_NodT"/>
    <property type="match status" value="1"/>
</dbReference>
<accession>A0AAW8NKI6</accession>
<protein>
    <submittedName>
        <fullName evidence="3">Efflux transporter outer membrane subunit</fullName>
    </submittedName>
</protein>
<reference evidence="4 6" key="1">
    <citation type="journal article" date="2022" name="bioRxiv">
        <title>Prophages regulate Shewanella fidelis 3313 motility and biofilm formation: implications for gut colonization dynamics in Ciona robusta.</title>
        <authorList>
            <person name="Natarajan O."/>
            <person name="Gibboney S.L."/>
            <person name="Young M.N."/>
            <person name="Lim S.J."/>
            <person name="Pluta N."/>
            <person name="Atkinson C.G."/>
            <person name="Leigh B.A."/>
            <person name="Liberti A."/>
            <person name="Kees E.D."/>
            <person name="Breitbart M."/>
            <person name="Gralnick J.A."/>
            <person name="Dishaw L.J."/>
        </authorList>
    </citation>
    <scope>NUCLEOTIDE SEQUENCE [LARGE SCALE GENOMIC DNA]</scope>
    <source>
        <strain evidence="4 6">JG4066</strain>
    </source>
</reference>
<dbReference type="SUPFAM" id="SSF56954">
    <property type="entry name" value="Outer membrane efflux proteins (OEP)"/>
    <property type="match status" value="1"/>
</dbReference>
<dbReference type="PROSITE" id="PS51257">
    <property type="entry name" value="PROKAR_LIPOPROTEIN"/>
    <property type="match status" value="1"/>
</dbReference>
<dbReference type="EMBL" id="JAPMLE010000001">
    <property type="protein sequence ID" value="MDR8523708.1"/>
    <property type="molecule type" value="Genomic_DNA"/>
</dbReference>
<keyword evidence="2" id="KW-0449">Lipoprotein</keyword>
<dbReference type="Gene3D" id="2.20.200.10">
    <property type="entry name" value="Outer membrane efflux proteins (OEP)"/>
    <property type="match status" value="1"/>
</dbReference>
<dbReference type="Gene3D" id="1.20.1600.10">
    <property type="entry name" value="Outer membrane efflux proteins (OEP)"/>
    <property type="match status" value="1"/>
</dbReference>
<keyword evidence="6" id="KW-1185">Reference proteome</keyword>
<dbReference type="GO" id="GO:0009279">
    <property type="term" value="C:cell outer membrane"/>
    <property type="evidence" value="ECO:0007669"/>
    <property type="project" value="UniProtKB-SubCell"/>
</dbReference>
<evidence type="ECO:0000313" key="6">
    <source>
        <dbReference type="Proteomes" id="UP001271263"/>
    </source>
</evidence>
<evidence type="ECO:0000256" key="2">
    <source>
        <dbReference type="RuleBase" id="RU362097"/>
    </source>
</evidence>
<evidence type="ECO:0000313" key="4">
    <source>
        <dbReference type="EMBL" id="MDW4823857.1"/>
    </source>
</evidence>
<dbReference type="Pfam" id="PF02321">
    <property type="entry name" value="OEP"/>
    <property type="match status" value="2"/>
</dbReference>
<feature type="signal peptide" evidence="2">
    <location>
        <begin position="1"/>
        <end position="21"/>
    </location>
</feature>
<keyword evidence="2" id="KW-1134">Transmembrane beta strand</keyword>
<comment type="subcellular location">
    <subcellularLocation>
        <location evidence="2">Cell outer membrane</location>
        <topology evidence="2">Lipid-anchor</topology>
    </subcellularLocation>
</comment>
<dbReference type="PANTHER" id="PTHR30203">
    <property type="entry name" value="OUTER MEMBRANE CATION EFFLUX PROTEIN"/>
    <property type="match status" value="1"/>
</dbReference>
<feature type="chain" id="PRO_5043108670" evidence="2">
    <location>
        <begin position="22"/>
        <end position="492"/>
    </location>
</feature>
<keyword evidence="2" id="KW-0472">Membrane</keyword>
<dbReference type="Proteomes" id="UP001259340">
    <property type="component" value="Unassembled WGS sequence"/>
</dbReference>
<evidence type="ECO:0000313" key="5">
    <source>
        <dbReference type="Proteomes" id="UP001259340"/>
    </source>
</evidence>
<dbReference type="InterPro" id="IPR003423">
    <property type="entry name" value="OMP_efflux"/>
</dbReference>
<sequence>MKSLTLAPIAFAIMLSGCAVGPDYQVPTTNLASEYLFQGSEGTQAGELNLDNNEQHNTWWHGFNDPVLNKLVVDAQSQSIPLKIAAERIKMAQSYQTAIESFKVPTVNLGAGFGNYQISDNDPLLGGAITATNPLTGKELGLVDDNNSAFFAGATIAWQADLFGQIDRQANAAAIRKQQAEIMRQGLTTLITSDVIHNYLQMRGAQERKHIALSTVADQQRTLDLVKLVVKSGYGSKLDEAQAKAMLAATQAVIPQLEIAENVHKQRLAILLGETPKQVMQRFTQTSTLPSFKAVIPTGLPADLLTRRPDIKIAEREMAALNQEHGAAIAAKYPKVYLTGSPGVLAKDFDDLFSSDSVSWLASVGVSWNLFDGGRGDAMVDLQQARFDASVLKYQHTVIAAFGEVETLLQGYGHSQQYVRLVSEAEAETNNAVNKAKSLYKAGLTDYLSILDAQRQHNLLKDRVVAAKLQTAHLTIGLHKALGGDWQQPQQG</sequence>
<dbReference type="AlphaFoldDB" id="A0AAW8NKI6"/>
<dbReference type="InterPro" id="IPR010131">
    <property type="entry name" value="MdtP/NodT-like"/>
</dbReference>
<dbReference type="GO" id="GO:0015562">
    <property type="term" value="F:efflux transmembrane transporter activity"/>
    <property type="evidence" value="ECO:0007669"/>
    <property type="project" value="InterPro"/>
</dbReference>
<keyword evidence="2" id="KW-0732">Signal</keyword>
<comment type="similarity">
    <text evidence="1 2">Belongs to the outer membrane factor (OMF) (TC 1.B.17) family.</text>
</comment>